<dbReference type="GO" id="GO:0003677">
    <property type="term" value="F:DNA binding"/>
    <property type="evidence" value="ECO:0007669"/>
    <property type="project" value="UniProtKB-KW"/>
</dbReference>
<dbReference type="Pfam" id="PF00072">
    <property type="entry name" value="Response_reg"/>
    <property type="match status" value="1"/>
</dbReference>
<evidence type="ECO:0000259" key="4">
    <source>
        <dbReference type="PROSITE" id="PS50930"/>
    </source>
</evidence>
<dbReference type="PROSITE" id="PS50930">
    <property type="entry name" value="HTH_LYTTR"/>
    <property type="match status" value="1"/>
</dbReference>
<evidence type="ECO:0000313" key="6">
    <source>
        <dbReference type="Proteomes" id="UP001449657"/>
    </source>
</evidence>
<reference evidence="5 6" key="1">
    <citation type="submission" date="2024-03" db="EMBL/GenBank/DDBJ databases">
        <title>Chitinophaga caseinilytica sp. nov., a casein hydrolysing bacterium isolated from forest soil.</title>
        <authorList>
            <person name="Lee D.S."/>
            <person name="Han D.M."/>
            <person name="Baek J.H."/>
            <person name="Choi D.G."/>
            <person name="Jeon J.H."/>
            <person name="Jeon C.O."/>
        </authorList>
    </citation>
    <scope>NUCLEOTIDE SEQUENCE [LARGE SCALE GENOMIC DNA]</scope>
    <source>
        <strain evidence="5 6">KACC 19118</strain>
    </source>
</reference>
<dbReference type="RefSeq" id="WP_341842182.1">
    <property type="nucleotide sequence ID" value="NZ_CP149792.1"/>
</dbReference>
<accession>A0ABZ2Z5M6</accession>
<keyword evidence="6" id="KW-1185">Reference proteome</keyword>
<dbReference type="SMART" id="SM00850">
    <property type="entry name" value="LytTR"/>
    <property type="match status" value="1"/>
</dbReference>
<dbReference type="EMBL" id="CP150096">
    <property type="protein sequence ID" value="WZN47551.1"/>
    <property type="molecule type" value="Genomic_DNA"/>
</dbReference>
<evidence type="ECO:0000256" key="1">
    <source>
        <dbReference type="ARBA" id="ARBA00023125"/>
    </source>
</evidence>
<dbReference type="Gene3D" id="3.40.50.2300">
    <property type="match status" value="1"/>
</dbReference>
<dbReference type="PANTHER" id="PTHR48111">
    <property type="entry name" value="REGULATOR OF RPOS"/>
    <property type="match status" value="1"/>
</dbReference>
<dbReference type="InterPro" id="IPR001789">
    <property type="entry name" value="Sig_transdc_resp-reg_receiver"/>
</dbReference>
<name>A0ABZ2Z5M6_9BACT</name>
<dbReference type="Pfam" id="PF04397">
    <property type="entry name" value="LytTR"/>
    <property type="match status" value="1"/>
</dbReference>
<dbReference type="SMART" id="SM00448">
    <property type="entry name" value="REC"/>
    <property type="match status" value="1"/>
</dbReference>
<dbReference type="InterPro" id="IPR007492">
    <property type="entry name" value="LytTR_DNA-bd_dom"/>
</dbReference>
<dbReference type="Proteomes" id="UP001449657">
    <property type="component" value="Chromosome"/>
</dbReference>
<feature type="domain" description="HTH LytTR-type" evidence="4">
    <location>
        <begin position="152"/>
        <end position="246"/>
    </location>
</feature>
<gene>
    <name evidence="5" type="ORF">WJU22_05100</name>
</gene>
<dbReference type="SUPFAM" id="SSF52172">
    <property type="entry name" value="CheY-like"/>
    <property type="match status" value="1"/>
</dbReference>
<keyword evidence="2" id="KW-0597">Phosphoprotein</keyword>
<evidence type="ECO:0000256" key="2">
    <source>
        <dbReference type="PROSITE-ProRule" id="PRU00169"/>
    </source>
</evidence>
<dbReference type="InterPro" id="IPR011006">
    <property type="entry name" value="CheY-like_superfamily"/>
</dbReference>
<evidence type="ECO:0000259" key="3">
    <source>
        <dbReference type="PROSITE" id="PS50110"/>
    </source>
</evidence>
<feature type="domain" description="Response regulatory" evidence="3">
    <location>
        <begin position="2"/>
        <end position="115"/>
    </location>
</feature>
<organism evidence="5 6">
    <name type="scientific">Chitinophaga caseinilytica</name>
    <dbReference type="NCBI Taxonomy" id="2267521"/>
    <lineage>
        <taxon>Bacteria</taxon>
        <taxon>Pseudomonadati</taxon>
        <taxon>Bacteroidota</taxon>
        <taxon>Chitinophagia</taxon>
        <taxon>Chitinophagales</taxon>
        <taxon>Chitinophagaceae</taxon>
        <taxon>Chitinophaga</taxon>
    </lineage>
</organism>
<dbReference type="PROSITE" id="PS50110">
    <property type="entry name" value="RESPONSE_REGULATORY"/>
    <property type="match status" value="1"/>
</dbReference>
<dbReference type="InterPro" id="IPR039420">
    <property type="entry name" value="WalR-like"/>
</dbReference>
<dbReference type="PANTHER" id="PTHR48111:SF69">
    <property type="entry name" value="RESPONSE REGULATOR RECEIVER"/>
    <property type="match status" value="1"/>
</dbReference>
<feature type="modified residue" description="4-aspartylphosphate" evidence="2">
    <location>
        <position position="54"/>
    </location>
</feature>
<sequence>MKTIIIDDEEHCREVLRMQLNRYCPQLEIVACSGSAEAGRAAIEQHQPDLVFLDVEMPGADGFSVLENCSWHKFSVIFTTAHDRYAIKAIRHSALDFLLKPIGKEELVQAVNKAAEHHPAAQMQADTILRLLREQLPQFGRVALPTFDGLRMIPVKDILYCESEGSYTRIFLHECPKPVMICRPLRDVDDTLRDKGFFRTHNSFIINLSHMFKYIKGDGGDIVMADGRTVPLARNRKQEFLEKIEKL</sequence>
<dbReference type="Gene3D" id="2.40.50.1020">
    <property type="entry name" value="LytTr DNA-binding domain"/>
    <property type="match status" value="1"/>
</dbReference>
<protein>
    <submittedName>
        <fullName evidence="5">LytTR family DNA-binding domain-containing protein</fullName>
    </submittedName>
</protein>
<proteinExistence type="predicted"/>
<keyword evidence="1 5" id="KW-0238">DNA-binding</keyword>
<evidence type="ECO:0000313" key="5">
    <source>
        <dbReference type="EMBL" id="WZN47551.1"/>
    </source>
</evidence>